<name>A0A8J3JAL1_9ACTN</name>
<keyword evidence="3 6" id="KW-0812">Transmembrane</keyword>
<evidence type="ECO:0000256" key="6">
    <source>
        <dbReference type="SAM" id="Phobius"/>
    </source>
</evidence>
<evidence type="ECO:0000313" key="9">
    <source>
        <dbReference type="Proteomes" id="UP000612808"/>
    </source>
</evidence>
<evidence type="ECO:0000259" key="7">
    <source>
        <dbReference type="Pfam" id="PF00482"/>
    </source>
</evidence>
<feature type="transmembrane region" description="Helical" evidence="6">
    <location>
        <begin position="274"/>
        <end position="296"/>
    </location>
</feature>
<protein>
    <recommendedName>
        <fullName evidence="7">Type II secretion system protein GspF domain-containing protein</fullName>
    </recommendedName>
</protein>
<reference evidence="8" key="1">
    <citation type="submission" date="2021-01" db="EMBL/GenBank/DDBJ databases">
        <title>Whole genome shotgun sequence of Actinocatenispora rupis NBRC 107355.</title>
        <authorList>
            <person name="Komaki H."/>
            <person name="Tamura T."/>
        </authorList>
    </citation>
    <scope>NUCLEOTIDE SEQUENCE</scope>
    <source>
        <strain evidence="8">NBRC 107355</strain>
    </source>
</reference>
<dbReference type="RefSeq" id="WP_345710136.1">
    <property type="nucleotide sequence ID" value="NZ_BAAAZM010000012.1"/>
</dbReference>
<evidence type="ECO:0000313" key="8">
    <source>
        <dbReference type="EMBL" id="GID14882.1"/>
    </source>
</evidence>
<dbReference type="AlphaFoldDB" id="A0A8J3JAL1"/>
<dbReference type="Proteomes" id="UP000612808">
    <property type="component" value="Unassembled WGS sequence"/>
</dbReference>
<evidence type="ECO:0000256" key="5">
    <source>
        <dbReference type="ARBA" id="ARBA00023136"/>
    </source>
</evidence>
<comment type="caution">
    <text evidence="8">The sequence shown here is derived from an EMBL/GenBank/DDBJ whole genome shotgun (WGS) entry which is preliminary data.</text>
</comment>
<proteinExistence type="predicted"/>
<dbReference type="EMBL" id="BOMB01000034">
    <property type="protein sequence ID" value="GID14882.1"/>
    <property type="molecule type" value="Genomic_DNA"/>
</dbReference>
<evidence type="ECO:0000256" key="1">
    <source>
        <dbReference type="ARBA" id="ARBA00004651"/>
    </source>
</evidence>
<keyword evidence="9" id="KW-1185">Reference proteome</keyword>
<accession>A0A8J3JAL1</accession>
<sequence length="301" mass="30419">MTAVAGVGMVAGGLIGAGVAMAALTLRPAPRSLADDLAALTQPAAAPGRPLAAAGSRWVVRLGTPAVSLLTRLGLPRPVVRRDLALLNADVAAHLAEQATLTIAGLVLAPLLATLAGLGVTVSVIAAVAGAAGGFLLVDRQARQRAGSRRRELRSTLSAYLDLVVLAADGGAGVDQALTDSADVCRGWAAGQIRAALNTARLTRTSPWSALHELGQRVGVPELVELAATTALAGTEGARVRTSLSARAAALRTRQLADAEQVANRATERMTLPMFLLAAGFVLLIAFPALAGIAGIGTGLP</sequence>
<feature type="domain" description="Type II secretion system protein GspF" evidence="7">
    <location>
        <begin position="161"/>
        <end position="288"/>
    </location>
</feature>
<evidence type="ECO:0000256" key="2">
    <source>
        <dbReference type="ARBA" id="ARBA00022475"/>
    </source>
</evidence>
<organism evidence="8 9">
    <name type="scientific">Actinocatenispora rupis</name>
    <dbReference type="NCBI Taxonomy" id="519421"/>
    <lineage>
        <taxon>Bacteria</taxon>
        <taxon>Bacillati</taxon>
        <taxon>Actinomycetota</taxon>
        <taxon>Actinomycetes</taxon>
        <taxon>Micromonosporales</taxon>
        <taxon>Micromonosporaceae</taxon>
        <taxon>Actinocatenispora</taxon>
    </lineage>
</organism>
<gene>
    <name evidence="8" type="ORF">Aru02nite_57710</name>
</gene>
<dbReference type="PANTHER" id="PTHR35007:SF1">
    <property type="entry name" value="PILUS ASSEMBLY PROTEIN"/>
    <property type="match status" value="1"/>
</dbReference>
<dbReference type="Pfam" id="PF00482">
    <property type="entry name" value="T2SSF"/>
    <property type="match status" value="1"/>
</dbReference>
<evidence type="ECO:0000256" key="3">
    <source>
        <dbReference type="ARBA" id="ARBA00022692"/>
    </source>
</evidence>
<dbReference type="GO" id="GO:0005886">
    <property type="term" value="C:plasma membrane"/>
    <property type="evidence" value="ECO:0007669"/>
    <property type="project" value="UniProtKB-SubCell"/>
</dbReference>
<keyword evidence="4 6" id="KW-1133">Transmembrane helix</keyword>
<evidence type="ECO:0000256" key="4">
    <source>
        <dbReference type="ARBA" id="ARBA00022989"/>
    </source>
</evidence>
<comment type="subcellular location">
    <subcellularLocation>
        <location evidence="1">Cell membrane</location>
        <topology evidence="1">Multi-pass membrane protein</topology>
    </subcellularLocation>
</comment>
<dbReference type="InterPro" id="IPR018076">
    <property type="entry name" value="T2SS_GspF_dom"/>
</dbReference>
<keyword evidence="5 6" id="KW-0472">Membrane</keyword>
<feature type="transmembrane region" description="Helical" evidence="6">
    <location>
        <begin position="111"/>
        <end position="138"/>
    </location>
</feature>
<dbReference type="PANTHER" id="PTHR35007">
    <property type="entry name" value="INTEGRAL MEMBRANE PROTEIN-RELATED"/>
    <property type="match status" value="1"/>
</dbReference>
<keyword evidence="2" id="KW-1003">Cell membrane</keyword>